<dbReference type="KEGG" id="asem:NNL22_03170"/>
<accession>A0A9E8HSB3</accession>
<evidence type="ECO:0000313" key="1">
    <source>
        <dbReference type="EMBL" id="UZW75611.1"/>
    </source>
</evidence>
<protein>
    <submittedName>
        <fullName evidence="1">Uncharacterized protein</fullName>
    </submittedName>
</protein>
<gene>
    <name evidence="1" type="ORF">NNL22_03170</name>
</gene>
<organism evidence="1 2">
    <name type="scientific">Alkalimarinus sediminis</name>
    <dbReference type="NCBI Taxonomy" id="1632866"/>
    <lineage>
        <taxon>Bacteria</taxon>
        <taxon>Pseudomonadati</taxon>
        <taxon>Pseudomonadota</taxon>
        <taxon>Gammaproteobacteria</taxon>
        <taxon>Alteromonadales</taxon>
        <taxon>Alteromonadaceae</taxon>
        <taxon>Alkalimarinus</taxon>
    </lineage>
</organism>
<sequence length="122" mass="13409">MNTHWKHPIISRCILFVGLISLSSLTLTSIAGQDFVYHKEIGAACSESTVPAEVYKLMPGVYDSFPKGPCPFLNSKRKEKFGGCKALSGEDVVWFYDMAEFQGVNDKAEVKAGCADWVPVDS</sequence>
<dbReference type="EMBL" id="CP101527">
    <property type="protein sequence ID" value="UZW75611.1"/>
    <property type="molecule type" value="Genomic_DNA"/>
</dbReference>
<dbReference type="AlphaFoldDB" id="A0A9E8HSB3"/>
<keyword evidence="2" id="KW-1185">Reference proteome</keyword>
<evidence type="ECO:0000313" key="2">
    <source>
        <dbReference type="Proteomes" id="UP001164472"/>
    </source>
</evidence>
<reference evidence="1" key="1">
    <citation type="submission" date="2022-07" db="EMBL/GenBank/DDBJ databases">
        <title>Alkalimarinus sp. nov., isolated from gut of a Alitta virens.</title>
        <authorList>
            <person name="Yang A.I."/>
            <person name="Shin N.-R."/>
        </authorList>
    </citation>
    <scope>NUCLEOTIDE SEQUENCE</scope>
    <source>
        <strain evidence="1">FA028</strain>
    </source>
</reference>
<dbReference type="RefSeq" id="WP_251810564.1">
    <property type="nucleotide sequence ID" value="NZ_CP101527.1"/>
</dbReference>
<name>A0A9E8HSB3_9ALTE</name>
<dbReference type="Proteomes" id="UP001164472">
    <property type="component" value="Chromosome"/>
</dbReference>
<proteinExistence type="predicted"/>